<dbReference type="Proteomes" id="UP000215607">
    <property type="component" value="Unassembled WGS sequence"/>
</dbReference>
<name>A0A256JJ70_HALEZ</name>
<organism evidence="1 2">
    <name type="scientific">Halorubrum ezzemoulense</name>
    <name type="common">Halorubrum chaoviator</name>
    <dbReference type="NCBI Taxonomy" id="337243"/>
    <lineage>
        <taxon>Archaea</taxon>
        <taxon>Methanobacteriati</taxon>
        <taxon>Methanobacteriota</taxon>
        <taxon>Stenosarchaea group</taxon>
        <taxon>Halobacteria</taxon>
        <taxon>Halobacteriales</taxon>
        <taxon>Haloferacaceae</taxon>
        <taxon>Halorubrum</taxon>
    </lineage>
</organism>
<sequence>MTVSLRHALSEIRKNYNSLNWWRNRVFVPYLFGTLTRFYPKYPGYGEAVRVMEEDWDTMIVLDACRADSFQSVADLDRFDTYDPRVSLGSHSSEWTRRNFQGGSFGDTVYVSANPHTSLEAGDAFHRVVELWETHTDEDWGVVPPEAVRDAAIEAHTEFPDKRLIVHFMQPHGPFIGSVIGDDHRNESEYWQAYAENLEYVMGYVDDLLEAVEGKTVVTADHGQAYASGLTERLGIGGHKPRLRFPSLVKVPWAVRDGERREIRVGETTEAKGEQVQDRLKDLGYL</sequence>
<dbReference type="InterPro" id="IPR017850">
    <property type="entry name" value="Alkaline_phosphatase_core_sf"/>
</dbReference>
<dbReference type="AlphaFoldDB" id="A0A256JJ70"/>
<protein>
    <recommendedName>
        <fullName evidence="3">Sulfatase N-terminal domain-containing protein</fullName>
    </recommendedName>
</protein>
<dbReference type="SUPFAM" id="SSF53649">
    <property type="entry name" value="Alkaline phosphatase-like"/>
    <property type="match status" value="1"/>
</dbReference>
<dbReference type="RefSeq" id="WP_094592736.1">
    <property type="nucleotide sequence ID" value="NZ_NHPA01000028.1"/>
</dbReference>
<gene>
    <name evidence="1" type="ORF">DJ79_04620</name>
</gene>
<evidence type="ECO:0000313" key="1">
    <source>
        <dbReference type="EMBL" id="OYR68909.1"/>
    </source>
</evidence>
<reference evidence="1 2" key="1">
    <citation type="journal article" date="2014" name="Front. Microbiol.">
        <title>Population and genomic analysis of the genus Halorubrum.</title>
        <authorList>
            <person name="Fullmer M.S."/>
            <person name="Soucy S.M."/>
            <person name="Swithers K.S."/>
            <person name="Makkay A.M."/>
            <person name="Wheeler R."/>
            <person name="Ventosa A."/>
            <person name="Gogarten J.P."/>
            <person name="Papke R.T."/>
        </authorList>
    </citation>
    <scope>NUCLEOTIDE SEQUENCE [LARGE SCALE GENOMIC DNA]</scope>
    <source>
        <strain evidence="1 2">Ga2p</strain>
    </source>
</reference>
<accession>A0A256JJ70</accession>
<comment type="caution">
    <text evidence="1">The sequence shown here is derived from an EMBL/GenBank/DDBJ whole genome shotgun (WGS) entry which is preliminary data.</text>
</comment>
<evidence type="ECO:0000313" key="2">
    <source>
        <dbReference type="Proteomes" id="UP000215607"/>
    </source>
</evidence>
<proteinExistence type="predicted"/>
<dbReference type="EMBL" id="NHPA01000028">
    <property type="protein sequence ID" value="OYR68909.1"/>
    <property type="molecule type" value="Genomic_DNA"/>
</dbReference>
<dbReference type="Gene3D" id="3.40.720.10">
    <property type="entry name" value="Alkaline Phosphatase, subunit A"/>
    <property type="match status" value="1"/>
</dbReference>
<evidence type="ECO:0008006" key="3">
    <source>
        <dbReference type="Google" id="ProtNLM"/>
    </source>
</evidence>